<protein>
    <submittedName>
        <fullName evidence="2">Predicted membrane protein</fullName>
    </submittedName>
</protein>
<keyword evidence="1" id="KW-1133">Transmembrane helix</keyword>
<evidence type="ECO:0000313" key="2">
    <source>
        <dbReference type="EMBL" id="CDL91600.1"/>
    </source>
</evidence>
<keyword evidence="3" id="KW-1185">Reference proteome</keyword>
<dbReference type="GeneID" id="29418319"/>
<name>W6N623_CLOTY</name>
<dbReference type="OrthoDB" id="1908389at2"/>
<sequence>MSSNIENTSSSLKFLDKFTKVMLGIAFTILLCIFVSSKYMYNHKMDAGGTDDVVNTMASKTIKAESHPFVELPGDAQVGAFTVAGFFSGIIIGHHWEKLFAKPESNKKSLKEE</sequence>
<evidence type="ECO:0000256" key="1">
    <source>
        <dbReference type="SAM" id="Phobius"/>
    </source>
</evidence>
<feature type="transmembrane region" description="Helical" evidence="1">
    <location>
        <begin position="21"/>
        <end position="41"/>
    </location>
</feature>
<gene>
    <name evidence="2" type="ORF">CTDIVETGP_1670</name>
</gene>
<dbReference type="Proteomes" id="UP000019482">
    <property type="component" value="Unassembled WGS sequence"/>
</dbReference>
<keyword evidence="1" id="KW-0812">Transmembrane</keyword>
<reference evidence="2 3" key="1">
    <citation type="journal article" date="2015" name="Genome Announc.">
        <title>Draft Genome Sequence of Clostridium tyrobutyricum Strain DIVETGP, Isolated from Cow's Milk for Grana Padano Production.</title>
        <authorList>
            <person name="Soggiu A."/>
            <person name="Piras C."/>
            <person name="Gaiarsa S."/>
            <person name="Sassera D."/>
            <person name="Roncada P."/>
            <person name="Bendixen E."/>
            <person name="Brasca M."/>
            <person name="Bonizzi L."/>
        </authorList>
    </citation>
    <scope>NUCLEOTIDE SEQUENCE [LARGE SCALE GENOMIC DNA]</scope>
    <source>
        <strain evidence="2 3">DIVETGP</strain>
    </source>
</reference>
<dbReference type="AlphaFoldDB" id="W6N623"/>
<feature type="transmembrane region" description="Helical" evidence="1">
    <location>
        <begin position="76"/>
        <end position="96"/>
    </location>
</feature>
<organism evidence="2 3">
    <name type="scientific">Clostridium tyrobutyricum DIVETGP</name>
    <dbReference type="NCBI Taxonomy" id="1408889"/>
    <lineage>
        <taxon>Bacteria</taxon>
        <taxon>Bacillati</taxon>
        <taxon>Bacillota</taxon>
        <taxon>Clostridia</taxon>
        <taxon>Eubacteriales</taxon>
        <taxon>Clostridiaceae</taxon>
        <taxon>Clostridium</taxon>
    </lineage>
</organism>
<dbReference type="EMBL" id="CBXI010000029">
    <property type="protein sequence ID" value="CDL91600.1"/>
    <property type="molecule type" value="Genomic_DNA"/>
</dbReference>
<accession>W6N623</accession>
<comment type="caution">
    <text evidence="2">The sequence shown here is derived from an EMBL/GenBank/DDBJ whole genome shotgun (WGS) entry which is preliminary data.</text>
</comment>
<dbReference type="RefSeq" id="WP_017753181.1">
    <property type="nucleotide sequence ID" value="NZ_CBXI010000029.1"/>
</dbReference>
<evidence type="ECO:0000313" key="3">
    <source>
        <dbReference type="Proteomes" id="UP000019482"/>
    </source>
</evidence>
<proteinExistence type="predicted"/>
<keyword evidence="1" id="KW-0472">Membrane</keyword>